<dbReference type="RefSeq" id="XP_009159489.1">
    <property type="nucleotide sequence ID" value="XM_009161241.1"/>
</dbReference>
<sequence>MVQSLLSPPCRTSPASTAWVKWEMAVIVVRLSIPRHHGTLCPPKARFSRLAIPVRDGYSRVYQGITQRVSKIPWEYGLTALSRCTTHTIVNDSGGQDCDNWAMAPSSHECTAMCTDFRFPFYNTGL</sequence>
<dbReference type="VEuPathDB" id="FungiDB:HMPREF1120_07028"/>
<organism evidence="1 2">
    <name type="scientific">Exophiala dermatitidis (strain ATCC 34100 / CBS 525.76 / NIH/UT8656)</name>
    <name type="common">Black yeast</name>
    <name type="synonym">Wangiella dermatitidis</name>
    <dbReference type="NCBI Taxonomy" id="858893"/>
    <lineage>
        <taxon>Eukaryota</taxon>
        <taxon>Fungi</taxon>
        <taxon>Dikarya</taxon>
        <taxon>Ascomycota</taxon>
        <taxon>Pezizomycotina</taxon>
        <taxon>Eurotiomycetes</taxon>
        <taxon>Chaetothyriomycetidae</taxon>
        <taxon>Chaetothyriales</taxon>
        <taxon>Herpotrichiellaceae</taxon>
        <taxon>Exophiala</taxon>
    </lineage>
</organism>
<dbReference type="HOGENOM" id="CLU_1981613_0_0_1"/>
<evidence type="ECO:0000313" key="2">
    <source>
        <dbReference type="Proteomes" id="UP000007304"/>
    </source>
</evidence>
<dbReference type="Proteomes" id="UP000007304">
    <property type="component" value="Unassembled WGS sequence"/>
</dbReference>
<dbReference type="AlphaFoldDB" id="H6C5N2"/>
<accession>H6C5N2</accession>
<dbReference type="GeneID" id="20311667"/>
<evidence type="ECO:0000313" key="1">
    <source>
        <dbReference type="EMBL" id="EHY59028.1"/>
    </source>
</evidence>
<dbReference type="EMBL" id="JH226135">
    <property type="protein sequence ID" value="EHY59028.1"/>
    <property type="molecule type" value="Genomic_DNA"/>
</dbReference>
<dbReference type="InParanoid" id="H6C5N2"/>
<gene>
    <name evidence="1" type="ORF">HMPREF1120_07028</name>
</gene>
<name>H6C5N2_EXODN</name>
<proteinExistence type="predicted"/>
<protein>
    <submittedName>
        <fullName evidence="1">Uncharacterized protein</fullName>
    </submittedName>
</protein>
<reference evidence="1" key="1">
    <citation type="submission" date="2011-07" db="EMBL/GenBank/DDBJ databases">
        <title>The Genome Sequence of Exophiala (Wangiella) dermatitidis NIH/UT8656.</title>
        <authorList>
            <consortium name="The Broad Institute Genome Sequencing Platform"/>
            <person name="Cuomo C."/>
            <person name="Wang Z."/>
            <person name="Hunicke-Smith S."/>
            <person name="Szanislo P.J."/>
            <person name="Earl A."/>
            <person name="Young S.K."/>
            <person name="Zeng Q."/>
            <person name="Gargeya S."/>
            <person name="Fitzgerald M."/>
            <person name="Haas B."/>
            <person name="Abouelleil A."/>
            <person name="Alvarado L."/>
            <person name="Arachchi H.M."/>
            <person name="Berlin A."/>
            <person name="Brown A."/>
            <person name="Chapman S.B."/>
            <person name="Chen Z."/>
            <person name="Dunbar C."/>
            <person name="Freedman E."/>
            <person name="Gearin G."/>
            <person name="Gellesch M."/>
            <person name="Goldberg J."/>
            <person name="Griggs A."/>
            <person name="Gujja S."/>
            <person name="Heiman D."/>
            <person name="Howarth C."/>
            <person name="Larson L."/>
            <person name="Lui A."/>
            <person name="MacDonald P.J.P."/>
            <person name="Montmayeur A."/>
            <person name="Murphy C."/>
            <person name="Neiman D."/>
            <person name="Pearson M."/>
            <person name="Priest M."/>
            <person name="Roberts A."/>
            <person name="Saif S."/>
            <person name="Shea T."/>
            <person name="Shenoy N."/>
            <person name="Sisk P."/>
            <person name="Stolte C."/>
            <person name="Sykes S."/>
            <person name="Wortman J."/>
            <person name="Nusbaum C."/>
            <person name="Birren B."/>
        </authorList>
    </citation>
    <scope>NUCLEOTIDE SEQUENCE</scope>
    <source>
        <strain evidence="1">NIH/UT8656</strain>
    </source>
</reference>
<keyword evidence="2" id="KW-1185">Reference proteome</keyword>